<evidence type="ECO:0000256" key="9">
    <source>
        <dbReference type="ARBA" id="ARBA00022842"/>
    </source>
</evidence>
<dbReference type="InterPro" id="IPR042531">
    <property type="entry name" value="PLC-beta_C_sf"/>
</dbReference>
<feature type="binding site" evidence="17">
    <location>
        <position position="347"/>
    </location>
    <ligand>
        <name>Ca(2+)</name>
        <dbReference type="ChEBI" id="CHEBI:29108"/>
    </ligand>
</feature>
<dbReference type="CDD" id="cd08591">
    <property type="entry name" value="PI-PLCc_beta"/>
    <property type="match status" value="1"/>
</dbReference>
<keyword evidence="13 15" id="KW-0807">Transducer</keyword>
<dbReference type="InterPro" id="IPR001192">
    <property type="entry name" value="PI-PLC_fam"/>
</dbReference>
<dbReference type="InterPro" id="IPR053945">
    <property type="entry name" value="PLCB1-4-like_EFh"/>
</dbReference>
<name>A0A9Q0M2X6_BLOTA</name>
<evidence type="ECO:0000256" key="10">
    <source>
        <dbReference type="ARBA" id="ARBA00022963"/>
    </source>
</evidence>
<evidence type="ECO:0000256" key="18">
    <source>
        <dbReference type="RuleBase" id="RU361133"/>
    </source>
</evidence>
<dbReference type="GO" id="GO:0048015">
    <property type="term" value="P:phosphatidylinositol-mediated signaling"/>
    <property type="evidence" value="ECO:0007669"/>
    <property type="project" value="TreeGrafter"/>
</dbReference>
<feature type="compositionally biased region" description="Polar residues" evidence="19">
    <location>
        <begin position="521"/>
        <end position="531"/>
    </location>
</feature>
<feature type="region of interest" description="Disordered" evidence="19">
    <location>
        <begin position="483"/>
        <end position="590"/>
    </location>
</feature>
<evidence type="ECO:0000256" key="7">
    <source>
        <dbReference type="ARBA" id="ARBA00022801"/>
    </source>
</evidence>
<comment type="caution">
    <text evidence="22">The sequence shown here is derived from an EMBL/GenBank/DDBJ whole genome shotgun (WGS) entry which is preliminary data.</text>
</comment>
<reference evidence="22" key="1">
    <citation type="submission" date="2022-12" db="EMBL/GenBank/DDBJ databases">
        <title>Genome assemblies of Blomia tropicalis.</title>
        <authorList>
            <person name="Cui Y."/>
        </authorList>
    </citation>
    <scope>NUCLEOTIDE SEQUENCE</scope>
    <source>
        <tissue evidence="22">Adult mites</tissue>
    </source>
</reference>
<evidence type="ECO:0000256" key="15">
    <source>
        <dbReference type="PIRNR" id="PIRNR000956"/>
    </source>
</evidence>
<evidence type="ECO:0000256" key="6">
    <source>
        <dbReference type="ARBA" id="ARBA00022723"/>
    </source>
</evidence>
<sequence length="1282" mass="146437">MANAKGAGHAMQLKPITVPMNLVEGYKFIKWDDDTGTGMPVVLKVDKKGFFLYWTDNNGDTEFLEISSIRDTRTGKYAKTPRNEGKLKESITIGPNEISLEDKTVTVVYGPDFVNVNFINFCTNSKTVAETWTNEILKMAYNLLSINGSVYTFLEKAHTKLTLLMRDRDGRLPVKNAVKMFASHKDDKKRIEKSLEACDLPSGKSDTILPERINLEKFFNFYKHLVGRSEVMEIFDIVCKEKVGDYIECSRDKLMNVDQFVDFLNKEQRDPRLNEILYPYANRSRAMDLIGQYELNKELANKGRLSFDGFLRYLLSDDNAIVPPEKFDLNSDMDQALNHYFINSSHNTYLTGHQLTGKSSVEIYRQCLLAGCRCIELDCWNGRSDDEPIITHGYTVVTDVPLKEVLEAISESAFKTSLYPVILSFENHCSSKQQAKMAQYCRKIFGEMLLTEPLSSHPLDAGVPLPSPNHLLRKIIIKNKKKHKRLNKTNNSAALNEESQTVNSPVNVSPSNHEFRPELMASNSDDSNQGAGENDDLLDDNEPNTNSNIIKNSSCDIEEPDSDSSLEDDDVNEEHSIADPSVKEPEAGSEMSELVIYVQPIRFHAFDYAERRNRSFEVSSFDETQSTSLLKERPIEFVNYNKRQLSRIYPRGTRVNSSNYMPQIFWNAGCQMVALNFQTLDLGMQLNLGIFEYNGRNGYLLKPDFMRRQDRRFDPFTESTVDGIIAGTVSIKIISGQFLSDKRVGTYVEVDMYGLPADTQRRKRTKIVPANGLNPIYDEEVFVFKKVVLPDLACLRIAAFEENGKFIGTRILPVVGLRPGYRHISLRNESLQPLTLPTLFVHITVKDYVPDGLSELADALANPIKYQSMVEKHANQLLALADDVEDTPMCNDTSLSSRTASMSEARMFGGGGGFGAPGGDDDSLYRPYMREVSTDSNNVQPYSSRAEISKVELNGGSSKSSSKVSSPNHKSFSIKRQDTLNRRMTASLKIHEDNVNEKSASLLESDEAHPQPESIEKLKMSKNVQKIVSKFERDLAALHKKYDKLREKGRENYLQEEDKVNQMIEKQKKLANNTSKGIKKSLDSMKRQSLVDVQAFEEERLSKLKELKKVYSDSILGLFIEEYKEEFRLFEQKYYDQYCHAMGKAIEDSQNLQLNYLNNLHDKEVQSLMKRLEVQNKEELVTLSKTHKDKNELARIKRELQQKMIVQAVDERTKYKTLLTMRTNELKERNTVVKEKFEEEKRTMIIEKRKEYENKCDTLNTNYKLDSAMFAQRYLAKKEGNT</sequence>
<keyword evidence="7 15" id="KW-0378">Hydrolase</keyword>
<dbReference type="CDD" id="cd00275">
    <property type="entry name" value="C2_PLC_like"/>
    <property type="match status" value="1"/>
</dbReference>
<comment type="cofactor">
    <cofactor evidence="17">
        <name>Ca(2+)</name>
        <dbReference type="ChEBI" id="CHEBI:29108"/>
    </cofactor>
    <text evidence="17">Binds 1 Ca(2+) ion per subunit.</text>
</comment>
<evidence type="ECO:0000256" key="11">
    <source>
        <dbReference type="ARBA" id="ARBA00023098"/>
    </source>
</evidence>
<feature type="binding site" evidence="17">
    <location>
        <position position="376"/>
    </location>
    <ligand>
        <name>Ca(2+)</name>
        <dbReference type="ChEBI" id="CHEBI:29108"/>
    </ligand>
</feature>
<evidence type="ECO:0000259" key="21">
    <source>
        <dbReference type="PROSITE" id="PS50008"/>
    </source>
</evidence>
<dbReference type="Pfam" id="PF00168">
    <property type="entry name" value="C2"/>
    <property type="match status" value="1"/>
</dbReference>
<evidence type="ECO:0000256" key="5">
    <source>
        <dbReference type="ARBA" id="ARBA00022553"/>
    </source>
</evidence>
<dbReference type="GO" id="GO:0016042">
    <property type="term" value="P:lipid catabolic process"/>
    <property type="evidence" value="ECO:0007669"/>
    <property type="project" value="UniProtKB-KW"/>
</dbReference>
<dbReference type="InterPro" id="IPR001711">
    <property type="entry name" value="PLipase_C_Pinositol-sp_Y"/>
</dbReference>
<keyword evidence="8 17" id="KW-0106">Calcium</keyword>
<dbReference type="PIRSF" id="PIRSF000956">
    <property type="entry name" value="PLC-beta"/>
    <property type="match status" value="1"/>
</dbReference>
<feature type="active site" evidence="16">
    <location>
        <position position="392"/>
    </location>
</feature>
<feature type="active site" evidence="16">
    <location>
        <position position="346"/>
    </location>
</feature>
<dbReference type="PANTHER" id="PTHR10336">
    <property type="entry name" value="PHOSPHOINOSITIDE-SPECIFIC PHOSPHOLIPASE C FAMILY PROTEIN"/>
    <property type="match status" value="1"/>
</dbReference>
<feature type="compositionally biased region" description="Polar residues" evidence="19">
    <location>
        <begin position="543"/>
        <end position="555"/>
    </location>
</feature>
<feature type="compositionally biased region" description="Acidic residues" evidence="19">
    <location>
        <begin position="533"/>
        <end position="542"/>
    </location>
</feature>
<dbReference type="Gene3D" id="2.60.40.150">
    <property type="entry name" value="C2 domain"/>
    <property type="match status" value="1"/>
</dbReference>
<keyword evidence="10 15" id="KW-0442">Lipid degradation</keyword>
<keyword evidence="9" id="KW-0460">Magnesium</keyword>
<dbReference type="SMART" id="SM00239">
    <property type="entry name" value="C2"/>
    <property type="match status" value="1"/>
</dbReference>
<keyword evidence="14" id="KW-0456">Lyase</keyword>
<proteinExistence type="predicted"/>
<dbReference type="Pfam" id="PF00387">
    <property type="entry name" value="PI-PLC-Y"/>
    <property type="match status" value="1"/>
</dbReference>
<evidence type="ECO:0000256" key="2">
    <source>
        <dbReference type="ARBA" id="ARBA00001195"/>
    </source>
</evidence>
<dbReference type="InterPro" id="IPR035892">
    <property type="entry name" value="C2_domain_sf"/>
</dbReference>
<dbReference type="InterPro" id="IPR016280">
    <property type="entry name" value="PLC-beta"/>
</dbReference>
<dbReference type="GO" id="GO:0004435">
    <property type="term" value="F:phosphatidylinositol-4,5-bisphosphate phospholipase C activity"/>
    <property type="evidence" value="ECO:0007669"/>
    <property type="project" value="UniProtKB-UniRule"/>
</dbReference>
<evidence type="ECO:0000259" key="20">
    <source>
        <dbReference type="PROSITE" id="PS50004"/>
    </source>
</evidence>
<evidence type="ECO:0000313" key="22">
    <source>
        <dbReference type="EMBL" id="KAJ6218175.1"/>
    </source>
</evidence>
<protein>
    <recommendedName>
        <fullName evidence="15">1-phosphatidylinositol 4,5-bisphosphate phosphodiesterase</fullName>
        <ecNumber evidence="15">3.1.4.11</ecNumber>
    </recommendedName>
</protein>
<dbReference type="SUPFAM" id="SSF50729">
    <property type="entry name" value="PH domain-like"/>
    <property type="match status" value="1"/>
</dbReference>
<feature type="binding site" evidence="17">
    <location>
        <position position="378"/>
    </location>
    <ligand>
        <name>Ca(2+)</name>
        <dbReference type="ChEBI" id="CHEBI:29108"/>
    </ligand>
</feature>
<feature type="binding site" evidence="17">
    <location>
        <position position="426"/>
    </location>
    <ligand>
        <name>Ca(2+)</name>
        <dbReference type="ChEBI" id="CHEBI:29108"/>
    </ligand>
</feature>
<dbReference type="PROSITE" id="PS50004">
    <property type="entry name" value="C2"/>
    <property type="match status" value="1"/>
</dbReference>
<evidence type="ECO:0000256" key="17">
    <source>
        <dbReference type="PIRSR" id="PIRSR000956-2"/>
    </source>
</evidence>
<gene>
    <name evidence="22" type="ORF">RDWZM_009332</name>
</gene>
<keyword evidence="11 15" id="KW-0443">Lipid metabolism</keyword>
<feature type="domain" description="PI-PLC Y-box" evidence="21">
    <location>
        <begin position="591"/>
        <end position="707"/>
    </location>
</feature>
<dbReference type="GO" id="GO:0007186">
    <property type="term" value="P:G protein-coupled receptor signaling pathway"/>
    <property type="evidence" value="ECO:0007669"/>
    <property type="project" value="TreeGrafter"/>
</dbReference>
<dbReference type="PANTHER" id="PTHR10336:SF149">
    <property type="entry name" value="1-PHOSPHATIDYLINOSITOL 4,5-BISPHOSPHATE PHOSPHODIESTERASE CLASSES I AND II"/>
    <property type="match status" value="1"/>
</dbReference>
<dbReference type="Pfam" id="PF17787">
    <property type="entry name" value="PH_14"/>
    <property type="match status" value="1"/>
</dbReference>
<dbReference type="InterPro" id="IPR000909">
    <property type="entry name" value="PLipase_C_PInositol-sp_X_dom"/>
</dbReference>
<dbReference type="InterPro" id="IPR011992">
    <property type="entry name" value="EF-hand-dom_pair"/>
</dbReference>
<accession>A0A9Q0M2X6</accession>
<dbReference type="GO" id="GO:0005737">
    <property type="term" value="C:cytoplasm"/>
    <property type="evidence" value="ECO:0007669"/>
    <property type="project" value="UniProtKB-SubCell"/>
</dbReference>
<feature type="region of interest" description="Disordered" evidence="19">
    <location>
        <begin position="932"/>
        <end position="980"/>
    </location>
</feature>
<dbReference type="Proteomes" id="UP001142055">
    <property type="component" value="Chromosome 3"/>
</dbReference>
<dbReference type="SMART" id="SM00149">
    <property type="entry name" value="PLCYc"/>
    <property type="match status" value="1"/>
</dbReference>
<feature type="compositionally biased region" description="Polar residues" evidence="19">
    <location>
        <begin position="934"/>
        <end position="943"/>
    </location>
</feature>
<keyword evidence="6 17" id="KW-0479">Metal-binding</keyword>
<dbReference type="InterPro" id="IPR014815">
    <property type="entry name" value="PLC-beta_C"/>
</dbReference>
<feature type="compositionally biased region" description="Acidic residues" evidence="19">
    <location>
        <begin position="556"/>
        <end position="572"/>
    </location>
</feature>
<keyword evidence="4" id="KW-0963">Cytoplasm</keyword>
<keyword evidence="23" id="KW-1185">Reference proteome</keyword>
<dbReference type="GO" id="GO:0005509">
    <property type="term" value="F:calcium ion binding"/>
    <property type="evidence" value="ECO:0007669"/>
    <property type="project" value="UniProtKB-UniRule"/>
</dbReference>
<dbReference type="Pfam" id="PF08703">
    <property type="entry name" value="PLC-beta_C"/>
    <property type="match status" value="1"/>
</dbReference>
<dbReference type="PROSITE" id="PS50008">
    <property type="entry name" value="PIPLC_Y_DOMAIN"/>
    <property type="match status" value="1"/>
</dbReference>
<organism evidence="22 23">
    <name type="scientific">Blomia tropicalis</name>
    <name type="common">Mite</name>
    <dbReference type="NCBI Taxonomy" id="40697"/>
    <lineage>
        <taxon>Eukaryota</taxon>
        <taxon>Metazoa</taxon>
        <taxon>Ecdysozoa</taxon>
        <taxon>Arthropoda</taxon>
        <taxon>Chelicerata</taxon>
        <taxon>Arachnida</taxon>
        <taxon>Acari</taxon>
        <taxon>Acariformes</taxon>
        <taxon>Sarcoptiformes</taxon>
        <taxon>Astigmata</taxon>
        <taxon>Glycyphagoidea</taxon>
        <taxon>Echimyopodidae</taxon>
        <taxon>Blomia</taxon>
    </lineage>
</organism>
<evidence type="ECO:0000256" key="8">
    <source>
        <dbReference type="ARBA" id="ARBA00022837"/>
    </source>
</evidence>
<feature type="compositionally biased region" description="Basic and acidic residues" evidence="19">
    <location>
        <begin position="573"/>
        <end position="586"/>
    </location>
</feature>
<dbReference type="GO" id="GO:0051209">
    <property type="term" value="P:release of sequestered calcium ion into cytosol"/>
    <property type="evidence" value="ECO:0007669"/>
    <property type="project" value="TreeGrafter"/>
</dbReference>
<dbReference type="Gene3D" id="1.20.1230.10">
    <property type="entry name" value="Phospholipase C beta, distal C-terminal domain"/>
    <property type="match status" value="1"/>
</dbReference>
<dbReference type="InterPro" id="IPR017946">
    <property type="entry name" value="PLC-like_Pdiesterase_TIM-brl"/>
</dbReference>
<keyword evidence="5" id="KW-0597">Phosphoprotein</keyword>
<evidence type="ECO:0000256" key="16">
    <source>
        <dbReference type="PIRSR" id="PIRSR000956-1"/>
    </source>
</evidence>
<dbReference type="SMART" id="SM00148">
    <property type="entry name" value="PLCXc"/>
    <property type="match status" value="1"/>
</dbReference>
<evidence type="ECO:0000256" key="19">
    <source>
        <dbReference type="SAM" id="MobiDB-lite"/>
    </source>
</evidence>
<dbReference type="Gene3D" id="3.20.20.190">
    <property type="entry name" value="Phosphatidylinositol (PI) phosphodiesterase"/>
    <property type="match status" value="1"/>
</dbReference>
<evidence type="ECO:0000256" key="13">
    <source>
        <dbReference type="ARBA" id="ARBA00023224"/>
    </source>
</evidence>
<evidence type="ECO:0000256" key="4">
    <source>
        <dbReference type="ARBA" id="ARBA00022490"/>
    </source>
</evidence>
<dbReference type="FunFam" id="1.10.238.10:FF:000005">
    <property type="entry name" value="Phosphoinositide phospholipase C"/>
    <property type="match status" value="1"/>
</dbReference>
<comment type="subcellular location">
    <subcellularLocation>
        <location evidence="3">Cytoplasm</location>
    </subcellularLocation>
</comment>
<feature type="compositionally biased region" description="Low complexity" evidence="19">
    <location>
        <begin position="957"/>
        <end position="971"/>
    </location>
</feature>
<dbReference type="PRINTS" id="PR00390">
    <property type="entry name" value="PHPHLIPASEC"/>
</dbReference>
<feature type="compositionally biased region" description="Polar residues" evidence="19">
    <location>
        <begin position="489"/>
        <end position="512"/>
    </location>
</feature>
<evidence type="ECO:0000313" key="23">
    <source>
        <dbReference type="Proteomes" id="UP001142055"/>
    </source>
</evidence>
<evidence type="ECO:0000256" key="14">
    <source>
        <dbReference type="ARBA" id="ARBA00023239"/>
    </source>
</evidence>
<dbReference type="FunFam" id="3.20.20.190:FF:000084">
    <property type="match status" value="1"/>
</dbReference>
<dbReference type="SUPFAM" id="SSF47473">
    <property type="entry name" value="EF-hand"/>
    <property type="match status" value="1"/>
</dbReference>
<dbReference type="FunFam" id="2.60.40.150:FF:000008">
    <property type="entry name" value="1-phosphatidylinositol 4,5-bisphosphate phosphodiesterase"/>
    <property type="match status" value="1"/>
</dbReference>
<dbReference type="GO" id="GO:0016829">
    <property type="term" value="F:lyase activity"/>
    <property type="evidence" value="ECO:0007669"/>
    <property type="project" value="UniProtKB-KW"/>
</dbReference>
<dbReference type="OMA" id="PIVFKKX"/>
<dbReference type="GO" id="GO:0046488">
    <property type="term" value="P:phosphatidylinositol metabolic process"/>
    <property type="evidence" value="ECO:0007669"/>
    <property type="project" value="TreeGrafter"/>
</dbReference>
<evidence type="ECO:0000256" key="3">
    <source>
        <dbReference type="ARBA" id="ARBA00004496"/>
    </source>
</evidence>
<keyword evidence="12" id="KW-1015">Disulfide bond</keyword>
<dbReference type="SUPFAM" id="SSF49562">
    <property type="entry name" value="C2 domain (Calcium/lipid-binding domain, CaLB)"/>
    <property type="match status" value="1"/>
</dbReference>
<dbReference type="InterPro" id="IPR000008">
    <property type="entry name" value="C2_dom"/>
</dbReference>
<dbReference type="Pfam" id="PF00388">
    <property type="entry name" value="PI-PLC-X"/>
    <property type="match status" value="1"/>
</dbReference>
<dbReference type="EMBL" id="JAPWDV010000003">
    <property type="protein sequence ID" value="KAJ6218175.1"/>
    <property type="molecule type" value="Genomic_DNA"/>
</dbReference>
<dbReference type="Gene3D" id="1.10.238.10">
    <property type="entry name" value="EF-hand"/>
    <property type="match status" value="1"/>
</dbReference>
<dbReference type="InterPro" id="IPR037862">
    <property type="entry name" value="PLC-beta_PH"/>
</dbReference>
<dbReference type="SUPFAM" id="SSF69989">
    <property type="entry name" value="C-terminal domain of PLC-beta"/>
    <property type="match status" value="1"/>
</dbReference>
<dbReference type="EC" id="3.1.4.11" evidence="15"/>
<dbReference type="Pfam" id="PF22631">
    <property type="entry name" value="PLCB1-4-like_EFh"/>
    <property type="match status" value="1"/>
</dbReference>
<feature type="domain" description="C2" evidence="20">
    <location>
        <begin position="710"/>
        <end position="834"/>
    </location>
</feature>
<comment type="catalytic activity">
    <reaction evidence="2 15 18">
        <text>a 1,2-diacyl-sn-glycero-3-phospho-(1D-myo-inositol-4,5-bisphosphate) + H2O = 1D-myo-inositol 1,4,5-trisphosphate + a 1,2-diacyl-sn-glycerol + H(+)</text>
        <dbReference type="Rhea" id="RHEA:33179"/>
        <dbReference type="ChEBI" id="CHEBI:15377"/>
        <dbReference type="ChEBI" id="CHEBI:15378"/>
        <dbReference type="ChEBI" id="CHEBI:17815"/>
        <dbReference type="ChEBI" id="CHEBI:58456"/>
        <dbReference type="ChEBI" id="CHEBI:203600"/>
        <dbReference type="EC" id="3.1.4.11"/>
    </reaction>
</comment>
<dbReference type="CDD" id="cd13361">
    <property type="entry name" value="PH_PLC_beta"/>
    <property type="match status" value="1"/>
</dbReference>
<evidence type="ECO:0000256" key="1">
    <source>
        <dbReference type="ARBA" id="ARBA00000110"/>
    </source>
</evidence>
<evidence type="ECO:0000256" key="12">
    <source>
        <dbReference type="ARBA" id="ARBA00023157"/>
    </source>
</evidence>
<comment type="catalytic activity">
    <reaction evidence="1">
        <text>an N-(acyl)-sphingosylphosphoethanolamine = an N-(acyl)-sphingosyl-1,3-cyclic phosphate + ethanolamine</text>
        <dbReference type="Rhea" id="RHEA:60648"/>
        <dbReference type="ChEBI" id="CHEBI:57603"/>
        <dbReference type="ChEBI" id="CHEBI:143891"/>
        <dbReference type="ChEBI" id="CHEBI:143892"/>
    </reaction>
</comment>
<dbReference type="SUPFAM" id="SSF51695">
    <property type="entry name" value="PLC-like phosphodiesterases"/>
    <property type="match status" value="1"/>
</dbReference>
<dbReference type="PROSITE" id="PS50007">
    <property type="entry name" value="PIPLC_X_DOMAIN"/>
    <property type="match status" value="1"/>
</dbReference>
<dbReference type="Gene3D" id="2.30.29.240">
    <property type="match status" value="1"/>
</dbReference>